<feature type="compositionally biased region" description="Basic residues" evidence="1">
    <location>
        <begin position="46"/>
        <end position="61"/>
    </location>
</feature>
<protein>
    <submittedName>
        <fullName evidence="2">Uncharacterized protein</fullName>
    </submittedName>
</protein>
<feature type="compositionally biased region" description="Polar residues" evidence="1">
    <location>
        <begin position="1"/>
        <end position="10"/>
    </location>
</feature>
<dbReference type="AlphaFoldDB" id="A0AAJ0GEX4"/>
<dbReference type="EMBL" id="JAWDJX010000006">
    <property type="protein sequence ID" value="KAK3056217.1"/>
    <property type="molecule type" value="Genomic_DNA"/>
</dbReference>
<feature type="region of interest" description="Disordered" evidence="1">
    <location>
        <begin position="1"/>
        <end position="87"/>
    </location>
</feature>
<evidence type="ECO:0000313" key="2">
    <source>
        <dbReference type="EMBL" id="KAK3056217.1"/>
    </source>
</evidence>
<accession>A0AAJ0GEX4</accession>
<reference evidence="2" key="1">
    <citation type="submission" date="2023-04" db="EMBL/GenBank/DDBJ databases">
        <title>Black Yeasts Isolated from many extreme environments.</title>
        <authorList>
            <person name="Coleine C."/>
            <person name="Stajich J.E."/>
            <person name="Selbmann L."/>
        </authorList>
    </citation>
    <scope>NUCLEOTIDE SEQUENCE</scope>
    <source>
        <strain evidence="2">CCFEE 5312</strain>
    </source>
</reference>
<dbReference type="Proteomes" id="UP001271007">
    <property type="component" value="Unassembled WGS sequence"/>
</dbReference>
<organism evidence="2 3">
    <name type="scientific">Extremus antarcticus</name>
    <dbReference type="NCBI Taxonomy" id="702011"/>
    <lineage>
        <taxon>Eukaryota</taxon>
        <taxon>Fungi</taxon>
        <taxon>Dikarya</taxon>
        <taxon>Ascomycota</taxon>
        <taxon>Pezizomycotina</taxon>
        <taxon>Dothideomycetes</taxon>
        <taxon>Dothideomycetidae</taxon>
        <taxon>Mycosphaerellales</taxon>
        <taxon>Extremaceae</taxon>
        <taxon>Extremus</taxon>
    </lineage>
</organism>
<comment type="caution">
    <text evidence="2">The sequence shown here is derived from an EMBL/GenBank/DDBJ whole genome shotgun (WGS) entry which is preliminary data.</text>
</comment>
<name>A0AAJ0GEX4_9PEZI</name>
<evidence type="ECO:0000313" key="3">
    <source>
        <dbReference type="Proteomes" id="UP001271007"/>
    </source>
</evidence>
<proteinExistence type="predicted"/>
<gene>
    <name evidence="2" type="ORF">LTR09_002724</name>
</gene>
<sequence length="173" mass="19169">MPVVTRSRSAATKGKMAPPAITESQQAKSARAARKATSKTKIATPKNKKNISKTRAKKGILKKTPALRKPSNVAKKPRFPGPPDYGMNDTYHSYGQNYIDEMDDSTWERLITQVKDRLVEVGIDPDVCLDPRRVERMRERFPPGNMVGQCLESGARRQAVANAKGCTAWLPSC</sequence>
<evidence type="ECO:0000256" key="1">
    <source>
        <dbReference type="SAM" id="MobiDB-lite"/>
    </source>
</evidence>
<keyword evidence="3" id="KW-1185">Reference proteome</keyword>